<evidence type="ECO:0008006" key="5">
    <source>
        <dbReference type="Google" id="ProtNLM"/>
    </source>
</evidence>
<proteinExistence type="inferred from homology"/>
<dbReference type="GO" id="GO:0016020">
    <property type="term" value="C:membrane"/>
    <property type="evidence" value="ECO:0007669"/>
    <property type="project" value="InterPro"/>
</dbReference>
<feature type="non-terminal residue" evidence="3">
    <location>
        <position position="140"/>
    </location>
</feature>
<reference evidence="3" key="1">
    <citation type="submission" date="2023-10" db="EMBL/GenBank/DDBJ databases">
        <title>Genome assembly of Pristionchus species.</title>
        <authorList>
            <person name="Yoshida K."/>
            <person name="Sommer R.J."/>
        </authorList>
    </citation>
    <scope>NUCLEOTIDE SEQUENCE</scope>
    <source>
        <strain evidence="3">RS0144</strain>
    </source>
</reference>
<keyword evidence="2" id="KW-0472">Membrane</keyword>
<comment type="similarity">
    <text evidence="1">Belongs to the nematode receptor-like protein sre family.</text>
</comment>
<feature type="transmembrane region" description="Helical" evidence="2">
    <location>
        <begin position="95"/>
        <end position="117"/>
    </location>
</feature>
<dbReference type="InterPro" id="IPR004151">
    <property type="entry name" value="7TM_GPCR_serpentine_rcpt_Sre"/>
</dbReference>
<evidence type="ECO:0000313" key="3">
    <source>
        <dbReference type="EMBL" id="GMS91796.1"/>
    </source>
</evidence>
<feature type="non-terminal residue" evidence="3">
    <location>
        <position position="1"/>
    </location>
</feature>
<accession>A0AAV5T886</accession>
<feature type="transmembrane region" description="Helical" evidence="2">
    <location>
        <begin position="6"/>
        <end position="26"/>
    </location>
</feature>
<keyword evidence="2" id="KW-0812">Transmembrane</keyword>
<feature type="transmembrane region" description="Helical" evidence="2">
    <location>
        <begin position="58"/>
        <end position="83"/>
    </location>
</feature>
<protein>
    <recommendedName>
        <fullName evidence="5">G protein-coupled receptor</fullName>
    </recommendedName>
</protein>
<name>A0AAV5T886_9BILA</name>
<gene>
    <name evidence="3" type="ORF">PENTCL1PPCAC_13971</name>
</gene>
<dbReference type="EMBL" id="BTSX01000004">
    <property type="protein sequence ID" value="GMS91796.1"/>
    <property type="molecule type" value="Genomic_DNA"/>
</dbReference>
<sequence length="140" mass="16780">DYYPHEINFVVFGVIVFWSAILYFIAYTDNTRVLRSLNNFSSPYTVNQLFQVKENLRFTAIFMASTLPIVTLSFGFFAVFFYAPVSWELERYLCIALFDFCISRYAPAYFIIAIRGVREYHREIYKMRTFKIFAMKLKWK</sequence>
<keyword evidence="4" id="KW-1185">Reference proteome</keyword>
<dbReference type="AlphaFoldDB" id="A0AAV5T886"/>
<dbReference type="GO" id="GO:0007606">
    <property type="term" value="P:sensory perception of chemical stimulus"/>
    <property type="evidence" value="ECO:0007669"/>
    <property type="project" value="InterPro"/>
</dbReference>
<dbReference type="Proteomes" id="UP001432027">
    <property type="component" value="Unassembled WGS sequence"/>
</dbReference>
<keyword evidence="2" id="KW-1133">Transmembrane helix</keyword>
<evidence type="ECO:0000313" key="4">
    <source>
        <dbReference type="Proteomes" id="UP001432027"/>
    </source>
</evidence>
<organism evidence="3 4">
    <name type="scientific">Pristionchus entomophagus</name>
    <dbReference type="NCBI Taxonomy" id="358040"/>
    <lineage>
        <taxon>Eukaryota</taxon>
        <taxon>Metazoa</taxon>
        <taxon>Ecdysozoa</taxon>
        <taxon>Nematoda</taxon>
        <taxon>Chromadorea</taxon>
        <taxon>Rhabditida</taxon>
        <taxon>Rhabditina</taxon>
        <taxon>Diplogasteromorpha</taxon>
        <taxon>Diplogasteroidea</taxon>
        <taxon>Neodiplogasteridae</taxon>
        <taxon>Pristionchus</taxon>
    </lineage>
</organism>
<evidence type="ECO:0000256" key="2">
    <source>
        <dbReference type="SAM" id="Phobius"/>
    </source>
</evidence>
<dbReference type="Pfam" id="PF03125">
    <property type="entry name" value="Sre"/>
    <property type="match status" value="1"/>
</dbReference>
<evidence type="ECO:0000256" key="1">
    <source>
        <dbReference type="ARBA" id="ARBA00006803"/>
    </source>
</evidence>
<comment type="caution">
    <text evidence="3">The sequence shown here is derived from an EMBL/GenBank/DDBJ whole genome shotgun (WGS) entry which is preliminary data.</text>
</comment>